<dbReference type="EMBL" id="CP021524">
    <property type="protein sequence ID" value="ARW10210.1"/>
    <property type="molecule type" value="Genomic_DNA"/>
</dbReference>
<protein>
    <submittedName>
        <fullName evidence="1">Uncharacterized protein</fullName>
    </submittedName>
</protein>
<evidence type="ECO:0000313" key="1">
    <source>
        <dbReference type="EMBL" id="ARW10210.1"/>
    </source>
</evidence>
<reference evidence="1 2" key="1">
    <citation type="submission" date="2017-05" db="EMBL/GenBank/DDBJ databases">
        <title>Genome sequence of Acetobacter pasteurianus subsp. ascendens strain SRCM101447.</title>
        <authorList>
            <person name="Cho S.H."/>
        </authorList>
    </citation>
    <scope>NUCLEOTIDE SEQUENCE [LARGE SCALE GENOMIC DNA]</scope>
    <source>
        <strain evidence="1 2">SRCM101447</strain>
    </source>
</reference>
<dbReference type="Proteomes" id="UP000195633">
    <property type="component" value="Chromosome"/>
</dbReference>
<proteinExistence type="predicted"/>
<sequence>MPSLDQATQDLAFRTHLLLNDLDGLAFVGAVDSSTDAPPGAKIVTCDDAVSVDTMGGRHPPNLQNDLDAP</sequence>
<name>A0A1Y0UWB0_9PROT</name>
<evidence type="ECO:0000313" key="2">
    <source>
        <dbReference type="Proteomes" id="UP000195633"/>
    </source>
</evidence>
<dbReference type="AlphaFoldDB" id="A0A1Y0UWB0"/>
<gene>
    <name evidence="1" type="ORF">S101447_01112</name>
</gene>
<organism evidence="1 2">
    <name type="scientific">Acetobacter ascendens</name>
    <dbReference type="NCBI Taxonomy" id="481146"/>
    <lineage>
        <taxon>Bacteria</taxon>
        <taxon>Pseudomonadati</taxon>
        <taxon>Pseudomonadota</taxon>
        <taxon>Alphaproteobacteria</taxon>
        <taxon>Acetobacterales</taxon>
        <taxon>Acetobacteraceae</taxon>
        <taxon>Acetobacter</taxon>
    </lineage>
</organism>
<accession>A0A1Y0UWB0</accession>